<dbReference type="FunFam" id="3.40.50.2300:FF:000110">
    <property type="entry name" value="Argonaute 10"/>
    <property type="match status" value="1"/>
</dbReference>
<dbReference type="InterPro" id="IPR003100">
    <property type="entry name" value="PAZ_dom"/>
</dbReference>
<protein>
    <submittedName>
        <fullName evidence="6">Uncharacterized protein</fullName>
    </submittedName>
</protein>
<dbReference type="Gene3D" id="3.30.420.10">
    <property type="entry name" value="Ribonuclease H-like superfamily/Ribonuclease H"/>
    <property type="match status" value="1"/>
</dbReference>
<dbReference type="SMART" id="SM00950">
    <property type="entry name" value="Piwi"/>
    <property type="match status" value="1"/>
</dbReference>
<dbReference type="InterPro" id="IPR032472">
    <property type="entry name" value="ArgoL2"/>
</dbReference>
<dbReference type="Gene3D" id="3.40.50.2300">
    <property type="match status" value="1"/>
</dbReference>
<dbReference type="PANTHER" id="PTHR22891">
    <property type="entry name" value="EUKARYOTIC TRANSLATION INITIATION FACTOR 2C"/>
    <property type="match status" value="1"/>
</dbReference>
<organism evidence="6 7">
    <name type="scientific">Spirodela intermedia</name>
    <name type="common">Intermediate duckweed</name>
    <dbReference type="NCBI Taxonomy" id="51605"/>
    <lineage>
        <taxon>Eukaryota</taxon>
        <taxon>Viridiplantae</taxon>
        <taxon>Streptophyta</taxon>
        <taxon>Embryophyta</taxon>
        <taxon>Tracheophyta</taxon>
        <taxon>Spermatophyta</taxon>
        <taxon>Magnoliopsida</taxon>
        <taxon>Liliopsida</taxon>
        <taxon>Araceae</taxon>
        <taxon>Lemnoideae</taxon>
        <taxon>Spirodela</taxon>
    </lineage>
</organism>
<dbReference type="Proteomes" id="UP000663760">
    <property type="component" value="Chromosome 7"/>
</dbReference>
<feature type="compositionally biased region" description="Basic and acidic residues" evidence="3">
    <location>
        <begin position="8"/>
        <end position="22"/>
    </location>
</feature>
<gene>
    <name evidence="6" type="ORF">SI8410_07010115</name>
</gene>
<dbReference type="InterPro" id="IPR036397">
    <property type="entry name" value="RNaseH_sf"/>
</dbReference>
<evidence type="ECO:0000259" key="4">
    <source>
        <dbReference type="PROSITE" id="PS50821"/>
    </source>
</evidence>
<dbReference type="OrthoDB" id="10252740at2759"/>
<dbReference type="Pfam" id="PF16488">
    <property type="entry name" value="ArgoL2"/>
    <property type="match status" value="1"/>
</dbReference>
<dbReference type="SMART" id="SM01163">
    <property type="entry name" value="DUF1785"/>
    <property type="match status" value="1"/>
</dbReference>
<feature type="region of interest" description="Disordered" evidence="3">
    <location>
        <begin position="1"/>
        <end position="95"/>
    </location>
</feature>
<dbReference type="Pfam" id="PF16486">
    <property type="entry name" value="ArgoN"/>
    <property type="match status" value="1"/>
</dbReference>
<dbReference type="GO" id="GO:0031047">
    <property type="term" value="P:regulatory ncRNA-mediated gene silencing"/>
    <property type="evidence" value="ECO:0007669"/>
    <property type="project" value="UniProtKB-KW"/>
</dbReference>
<dbReference type="Pfam" id="PF02170">
    <property type="entry name" value="PAZ"/>
    <property type="match status" value="1"/>
</dbReference>
<feature type="compositionally biased region" description="Low complexity" evidence="3">
    <location>
        <begin position="32"/>
        <end position="45"/>
    </location>
</feature>
<dbReference type="InterPro" id="IPR032474">
    <property type="entry name" value="Argonaute_N"/>
</dbReference>
<dbReference type="PROSITE" id="PS50821">
    <property type="entry name" value="PAZ"/>
    <property type="match status" value="1"/>
</dbReference>
<keyword evidence="2" id="KW-0943">RNA-mediated gene silencing</keyword>
<dbReference type="EMBL" id="LR746270">
    <property type="protein sequence ID" value="CAA7399445.1"/>
    <property type="molecule type" value="Genomic_DNA"/>
</dbReference>
<dbReference type="InterPro" id="IPR036085">
    <property type="entry name" value="PAZ_dom_sf"/>
</dbReference>
<proteinExistence type="inferred from homology"/>
<dbReference type="InterPro" id="IPR012337">
    <property type="entry name" value="RNaseH-like_sf"/>
</dbReference>
<evidence type="ECO:0000259" key="5">
    <source>
        <dbReference type="PROSITE" id="PS50822"/>
    </source>
</evidence>
<name>A0A7I8KR58_SPIIN</name>
<evidence type="ECO:0000256" key="2">
    <source>
        <dbReference type="ARBA" id="ARBA00023158"/>
    </source>
</evidence>
<dbReference type="AlphaFoldDB" id="A0A7I8KR58"/>
<reference evidence="6" key="1">
    <citation type="submission" date="2020-02" db="EMBL/GenBank/DDBJ databases">
        <authorList>
            <person name="Scholz U."/>
            <person name="Mascher M."/>
            <person name="Fiebig A."/>
        </authorList>
    </citation>
    <scope>NUCLEOTIDE SEQUENCE</scope>
</reference>
<comment type="similarity">
    <text evidence="1">Belongs to the argonaute family. Ago subfamily.</text>
</comment>
<feature type="compositionally biased region" description="Pro residues" evidence="3">
    <location>
        <begin position="64"/>
        <end position="75"/>
    </location>
</feature>
<dbReference type="FunFam" id="2.170.260.10:FF:000001">
    <property type="entry name" value="Protein argonaute-2"/>
    <property type="match status" value="1"/>
</dbReference>
<keyword evidence="7" id="KW-1185">Reference proteome</keyword>
<dbReference type="InterPro" id="IPR032473">
    <property type="entry name" value="Argonaute_Mid_dom"/>
</dbReference>
<dbReference type="InterPro" id="IPR014811">
    <property type="entry name" value="ArgoL1"/>
</dbReference>
<dbReference type="InterPro" id="IPR003165">
    <property type="entry name" value="Piwi"/>
</dbReference>
<accession>A0A7I8KR58</accession>
<dbReference type="GO" id="GO:0003723">
    <property type="term" value="F:RNA binding"/>
    <property type="evidence" value="ECO:0007669"/>
    <property type="project" value="InterPro"/>
</dbReference>
<feature type="domain" description="Piwi" evidence="5">
    <location>
        <begin position="574"/>
        <end position="887"/>
    </location>
</feature>
<dbReference type="CDD" id="cd04657">
    <property type="entry name" value="Piwi_ago-like"/>
    <property type="match status" value="1"/>
</dbReference>
<evidence type="ECO:0000256" key="1">
    <source>
        <dbReference type="ARBA" id="ARBA00008201"/>
    </source>
</evidence>
<dbReference type="Pfam" id="PF16487">
    <property type="entry name" value="ArgoMid"/>
    <property type="match status" value="1"/>
</dbReference>
<dbReference type="SMART" id="SM00949">
    <property type="entry name" value="PAZ"/>
    <property type="match status" value="1"/>
</dbReference>
<evidence type="ECO:0000313" key="6">
    <source>
        <dbReference type="EMBL" id="CAA7399445.1"/>
    </source>
</evidence>
<dbReference type="Pfam" id="PF08699">
    <property type="entry name" value="ArgoL1"/>
    <property type="match status" value="1"/>
</dbReference>
<dbReference type="SUPFAM" id="SSF53098">
    <property type="entry name" value="Ribonuclease H-like"/>
    <property type="match status" value="1"/>
</dbReference>
<evidence type="ECO:0000256" key="3">
    <source>
        <dbReference type="SAM" id="MobiDB-lite"/>
    </source>
</evidence>
<dbReference type="Gene3D" id="2.170.260.10">
    <property type="entry name" value="paz domain"/>
    <property type="match status" value="1"/>
</dbReference>
<dbReference type="PROSITE" id="PS50822">
    <property type="entry name" value="PIWI"/>
    <property type="match status" value="1"/>
</dbReference>
<dbReference type="SUPFAM" id="SSF101690">
    <property type="entry name" value="PAZ domain"/>
    <property type="match status" value="1"/>
</dbReference>
<dbReference type="Pfam" id="PF02171">
    <property type="entry name" value="Piwi"/>
    <property type="match status" value="1"/>
</dbReference>
<feature type="domain" description="PAZ" evidence="4">
    <location>
        <begin position="285"/>
        <end position="397"/>
    </location>
</feature>
<dbReference type="InterPro" id="IPR045246">
    <property type="entry name" value="Piwi_ago-like"/>
</dbReference>
<dbReference type="CDD" id="cd02846">
    <property type="entry name" value="PAZ_argonaute_like"/>
    <property type="match status" value="1"/>
</dbReference>
<dbReference type="FunFam" id="3.30.420.10:FF:000013">
    <property type="entry name" value="protein argonaute 10-like"/>
    <property type="match status" value="1"/>
</dbReference>
<evidence type="ECO:0000313" key="7">
    <source>
        <dbReference type="Proteomes" id="UP000663760"/>
    </source>
</evidence>
<sequence>MQQRRGGRHGERGRERGVERGRGSQKPPASVPAPSSSSPPVANVAEEVRSLSCDVEQRFSMEEAPPPSAAPPPVLAPSSSKSIRPPPRPGFGKAGNKVILRSNHFLVKLPHKEIFHYDVAITPEVQSKALNMSIIGELVQKYGESHLGKRQPVYDRRKSLYTAGPLPFNSKEFVVESRKFKVVIRLVGKADLAHLHQFMARIYLEEPKEAIHALDVVLRQSPSLDYVTVSRSFFSPLLGDTFTIGDGVEGWRGFYSSLRPTQMGLSLNIDISATSFYKPVMVTEFVAEYLALNPRAMTGPLSDTDRIRVKKALRGIKVQVTHRAEAVRRYRVTGISSAPAKELMFSVDDQGTAKISVVRYFKERYNVHLKLPNWPCLQSGSDKTPIYLPMEVCRIVEGQRYTKKLNERQVTNMLRATCRRPKEREQSIAALNVGGRYGNDKFVKEFGISVGKELCTIEGRVLPPPMLKYHDSGQQKQCLPEVGQWNMTNKRMVNGGMVQYWACLNLSGCQNEVVDNFCYQLGSTCQQKGMFFEPQPVIDTLRAPLGKLEAALVHIHEESSAILNSQGEGKHLQLLMVILPGKGGFYGKIKRICEIDLGIVSQCCLSRHIMRFNSQYLDNVSLKINVKVNGRNTVLLDAVTRRMPFITDKPTIIFGADVTHPAPGEDHIPSIAAVVASMDWPEVTKYRCLVSDQTHRQEIIKDLFIPPQGEKPVGGMIRDHLLAFFKKSRQKPERIIFYRDGVSEGQFNEVLLYEMDAIRKACQSLQAEYLPRVTFVVVQKRHHTRFFPRDGKTDRSGNILPGTVVDTSICHPTQFDFYLCSHAGIQGTSRPTHYHVLFDENKFSADGLQTLTNDLCYTYARCTRSVSVVPPAYYAHLAAFRARYYIDGGASDRDSSSGTVTRGTSAALTILPRVKPTVQDVMFYC</sequence>